<evidence type="ECO:0000313" key="1">
    <source>
        <dbReference type="EMBL" id="PZW27439.1"/>
    </source>
</evidence>
<dbReference type="EMBL" id="QKUF01000012">
    <property type="protein sequence ID" value="PZW27439.1"/>
    <property type="molecule type" value="Genomic_DNA"/>
</dbReference>
<evidence type="ECO:0000313" key="2">
    <source>
        <dbReference type="Proteomes" id="UP000248806"/>
    </source>
</evidence>
<protein>
    <submittedName>
        <fullName evidence="1">Uncharacterized protein</fullName>
    </submittedName>
</protein>
<proteinExistence type="predicted"/>
<dbReference type="AlphaFoldDB" id="A0A326U448"/>
<dbReference type="Proteomes" id="UP000248806">
    <property type="component" value="Unassembled WGS sequence"/>
</dbReference>
<organism evidence="1 2">
    <name type="scientific">Thermosporothrix hazakensis</name>
    <dbReference type="NCBI Taxonomy" id="644383"/>
    <lineage>
        <taxon>Bacteria</taxon>
        <taxon>Bacillati</taxon>
        <taxon>Chloroflexota</taxon>
        <taxon>Ktedonobacteria</taxon>
        <taxon>Ktedonobacterales</taxon>
        <taxon>Thermosporotrichaceae</taxon>
        <taxon>Thermosporothrix</taxon>
    </lineage>
</organism>
<sequence length="39" mass="4535">MYLLKCIHETCPCLFPSKKETRALLLCHLKPTMDNIKNS</sequence>
<name>A0A326U448_THEHA</name>
<keyword evidence="2" id="KW-1185">Reference proteome</keyword>
<reference evidence="1 2" key="1">
    <citation type="submission" date="2018-06" db="EMBL/GenBank/DDBJ databases">
        <title>Genomic Encyclopedia of Archaeal and Bacterial Type Strains, Phase II (KMG-II): from individual species to whole genera.</title>
        <authorList>
            <person name="Goeker M."/>
        </authorList>
    </citation>
    <scope>NUCLEOTIDE SEQUENCE [LARGE SCALE GENOMIC DNA]</scope>
    <source>
        <strain evidence="1 2">ATCC BAA-1881</strain>
    </source>
</reference>
<gene>
    <name evidence="1" type="ORF">EI42_03525</name>
</gene>
<accession>A0A326U448</accession>
<comment type="caution">
    <text evidence="1">The sequence shown here is derived from an EMBL/GenBank/DDBJ whole genome shotgun (WGS) entry which is preliminary data.</text>
</comment>